<sequence length="503" mass="56415">MEYERIHKVQSGIISPSKLRMKLIGAAAQHQRKKDGSNSNSARTSPSKLVDSEFVNNSLLTTMTAGDFDDHGNLVVDVGQGNQSSCQPRENIKMQQFSKCDSGNSSSVHPMRTFEDENLDYDSNASSSSFEFHKGERLLHNSINRSLSRPMPSKWNDAEKWIMNRQNNMQANYSKKSHLQSQATRLPITNTVRVAPESASYDQKLSVKLVDFCQTTSQMGFEKFSFGQTNGANAVIDLYPQSKDLKEVDNRDASCTKSSIEDTTDRPAIRSVCMREMGTEMTPIPSQEPSRTATPVGATTPLRSPTSSIPSTPRGGAPGPTPNGQTTDDKSSEHSKKELSEQELKLKTRKEILALGVQLGKMNIAAWASKDEKEKNSCASETMDQRIEFEKRAAAWEEAEKSKHTARYKREEIKIQAWESEQKAKLEAEMRRIEARIEQMRAHAQAKMVRKIAIARQKSEEKRAAAEARRNEQAERSSAQTEYIRRTGRIPSSSTFICCGWFS</sequence>
<proteinExistence type="predicted"/>
<dbReference type="Proteomes" id="UP001060215">
    <property type="component" value="Chromosome 8"/>
</dbReference>
<name>A0ACC0GEB0_9ERIC</name>
<organism evidence="1 2">
    <name type="scientific">Camellia lanceoleosa</name>
    <dbReference type="NCBI Taxonomy" id="1840588"/>
    <lineage>
        <taxon>Eukaryota</taxon>
        <taxon>Viridiplantae</taxon>
        <taxon>Streptophyta</taxon>
        <taxon>Embryophyta</taxon>
        <taxon>Tracheophyta</taxon>
        <taxon>Spermatophyta</taxon>
        <taxon>Magnoliopsida</taxon>
        <taxon>eudicotyledons</taxon>
        <taxon>Gunneridae</taxon>
        <taxon>Pentapetalae</taxon>
        <taxon>asterids</taxon>
        <taxon>Ericales</taxon>
        <taxon>Theaceae</taxon>
        <taxon>Camellia</taxon>
    </lineage>
</organism>
<evidence type="ECO:0000313" key="2">
    <source>
        <dbReference type="Proteomes" id="UP001060215"/>
    </source>
</evidence>
<protein>
    <submittedName>
        <fullName evidence="1">Remorin 4.1</fullName>
    </submittedName>
</protein>
<dbReference type="EMBL" id="CM045765">
    <property type="protein sequence ID" value="KAI7999463.1"/>
    <property type="molecule type" value="Genomic_DNA"/>
</dbReference>
<gene>
    <name evidence="1" type="ORF">LOK49_LG09G01255</name>
</gene>
<comment type="caution">
    <text evidence="1">The sequence shown here is derived from an EMBL/GenBank/DDBJ whole genome shotgun (WGS) entry which is preliminary data.</text>
</comment>
<evidence type="ECO:0000313" key="1">
    <source>
        <dbReference type="EMBL" id="KAI7999463.1"/>
    </source>
</evidence>
<accession>A0ACC0GEB0</accession>
<reference evidence="1 2" key="1">
    <citation type="journal article" date="2022" name="Plant J.">
        <title>Chromosome-level genome of Camellia lanceoleosa provides a valuable resource for understanding genome evolution and self-incompatibility.</title>
        <authorList>
            <person name="Gong W."/>
            <person name="Xiao S."/>
            <person name="Wang L."/>
            <person name="Liao Z."/>
            <person name="Chang Y."/>
            <person name="Mo W."/>
            <person name="Hu G."/>
            <person name="Li W."/>
            <person name="Zhao G."/>
            <person name="Zhu H."/>
            <person name="Hu X."/>
            <person name="Ji K."/>
            <person name="Xiang X."/>
            <person name="Song Q."/>
            <person name="Yuan D."/>
            <person name="Jin S."/>
            <person name="Zhang L."/>
        </authorList>
    </citation>
    <scope>NUCLEOTIDE SEQUENCE [LARGE SCALE GENOMIC DNA]</scope>
    <source>
        <strain evidence="1">SQ_2022a</strain>
    </source>
</reference>
<keyword evidence="2" id="KW-1185">Reference proteome</keyword>